<evidence type="ECO:0000256" key="3">
    <source>
        <dbReference type="ARBA" id="ARBA00022692"/>
    </source>
</evidence>
<keyword evidence="4 6" id="KW-1133">Transmembrane helix</keyword>
<protein>
    <recommendedName>
        <fullName evidence="6">Protein HflK</fullName>
    </recommendedName>
</protein>
<comment type="subunit">
    <text evidence="6">HflC and HflK may interact to form a multimeric complex.</text>
</comment>
<dbReference type="InterPro" id="IPR010201">
    <property type="entry name" value="HflK"/>
</dbReference>
<name>A0A3P3XG17_9SPIR</name>
<dbReference type="Pfam" id="PF01145">
    <property type="entry name" value="Band_7"/>
    <property type="match status" value="1"/>
</dbReference>
<dbReference type="GO" id="GO:0016020">
    <property type="term" value="C:membrane"/>
    <property type="evidence" value="ECO:0007669"/>
    <property type="project" value="UniProtKB-SubCell"/>
</dbReference>
<comment type="function">
    <text evidence="6">HflC and HflK could encode or regulate a protease.</text>
</comment>
<proteinExistence type="inferred from homology"/>
<dbReference type="SMART" id="SM00244">
    <property type="entry name" value="PHB"/>
    <property type="match status" value="1"/>
</dbReference>
<reference evidence="8" key="1">
    <citation type="submission" date="2017-02" db="EMBL/GenBank/DDBJ databases">
        <authorList>
            <person name="Regsiter A."/>
            <person name="William W."/>
        </authorList>
    </citation>
    <scope>NUCLEOTIDE SEQUENCE</scope>
    <source>
        <strain evidence="8">Bib</strain>
    </source>
</reference>
<evidence type="ECO:0000256" key="4">
    <source>
        <dbReference type="ARBA" id="ARBA00022989"/>
    </source>
</evidence>
<organism evidence="8">
    <name type="scientific">uncultured spirochete</name>
    <dbReference type="NCBI Taxonomy" id="156406"/>
    <lineage>
        <taxon>Bacteria</taxon>
        <taxon>Pseudomonadati</taxon>
        <taxon>Spirochaetota</taxon>
        <taxon>Spirochaetia</taxon>
        <taxon>Spirochaetales</taxon>
        <taxon>environmental samples</taxon>
    </lineage>
</organism>
<dbReference type="SUPFAM" id="SSF117892">
    <property type="entry name" value="Band 7/SPFH domain"/>
    <property type="match status" value="1"/>
</dbReference>
<dbReference type="Gene3D" id="3.30.479.30">
    <property type="entry name" value="Band 7 domain"/>
    <property type="match status" value="1"/>
</dbReference>
<dbReference type="InterPro" id="IPR036013">
    <property type="entry name" value="Band_7/SPFH_dom_sf"/>
</dbReference>
<evidence type="ECO:0000256" key="1">
    <source>
        <dbReference type="ARBA" id="ARBA00004167"/>
    </source>
</evidence>
<evidence type="ECO:0000259" key="7">
    <source>
        <dbReference type="SMART" id="SM00244"/>
    </source>
</evidence>
<evidence type="ECO:0000256" key="2">
    <source>
        <dbReference type="ARBA" id="ARBA00006971"/>
    </source>
</evidence>
<accession>A0A3P3XG17</accession>
<dbReference type="InterPro" id="IPR050710">
    <property type="entry name" value="Band7/mec-2_domain"/>
</dbReference>
<dbReference type="EMBL" id="FWDM01000002">
    <property type="protein sequence ID" value="SLM09909.1"/>
    <property type="molecule type" value="Genomic_DNA"/>
</dbReference>
<dbReference type="PANTHER" id="PTHR43327">
    <property type="entry name" value="STOMATIN-LIKE PROTEIN 2, MITOCHONDRIAL"/>
    <property type="match status" value="1"/>
</dbReference>
<sequence length="329" mass="37249">MANSTIFKKPPNITIRWPLVLIVLIAIGVIIFLSTSFIIVDQTEKAVITTFGKYTKTLGAGLHYKLPFGIQKAYMVKTQVIQTETFGFRTIKPGIVTQYSDKKYPEESTMLTGDLNIVDVEWIIQYRIANPEAWLFAVTDREKTIRDTSQTVLNMLIGDRAILGVIGPDRQTIQDSAVVMMNELFTKYGLGIVVTQVQLQNIVPPEGVQAAFEDVNKAIQDMNRFINEGREAYNAEIPKVQGQADQILEVAQGYAAERVNVAKGDVARFNAVYDEYRKAPDITRKRLYYEMMEEIFKDQKNIDLIDKSLQNILPIKNLTQTTQPQEATK</sequence>
<dbReference type="PANTHER" id="PTHR43327:SF2">
    <property type="entry name" value="MODULATOR OF FTSH PROTEASE HFLK"/>
    <property type="match status" value="1"/>
</dbReference>
<dbReference type="NCBIfam" id="TIGR01933">
    <property type="entry name" value="hflK"/>
    <property type="match status" value="1"/>
</dbReference>
<dbReference type="AlphaFoldDB" id="A0A3P3XG17"/>
<feature type="transmembrane region" description="Helical" evidence="6">
    <location>
        <begin position="20"/>
        <end position="40"/>
    </location>
</feature>
<comment type="similarity">
    <text evidence="2 6">Belongs to the band 7/mec-2 family. HflK subfamily.</text>
</comment>
<keyword evidence="3 6" id="KW-0812">Transmembrane</keyword>
<evidence type="ECO:0000313" key="8">
    <source>
        <dbReference type="EMBL" id="SLM09909.1"/>
    </source>
</evidence>
<comment type="subcellular location">
    <subcellularLocation>
        <location evidence="1">Membrane</location>
        <topology evidence="1">Single-pass membrane protein</topology>
    </subcellularLocation>
</comment>
<feature type="domain" description="Band 7" evidence="7">
    <location>
        <begin position="35"/>
        <end position="216"/>
    </location>
</feature>
<gene>
    <name evidence="8" type="primary">hflK</name>
    <name evidence="8" type="ORF">SPIROBIBN47_100139</name>
</gene>
<evidence type="ECO:0000256" key="5">
    <source>
        <dbReference type="ARBA" id="ARBA00023136"/>
    </source>
</evidence>
<evidence type="ECO:0000256" key="6">
    <source>
        <dbReference type="RuleBase" id="RU364113"/>
    </source>
</evidence>
<dbReference type="CDD" id="cd03404">
    <property type="entry name" value="SPFH_HflK"/>
    <property type="match status" value="1"/>
</dbReference>
<dbReference type="InterPro" id="IPR001107">
    <property type="entry name" value="Band_7"/>
</dbReference>
<keyword evidence="5 6" id="KW-0472">Membrane</keyword>